<dbReference type="GO" id="GO:0004424">
    <property type="term" value="F:imidazoleglycerol-phosphate dehydratase activity"/>
    <property type="evidence" value="ECO:0007669"/>
    <property type="project" value="UniProtKB-EC"/>
</dbReference>
<gene>
    <name evidence="5 7" type="primary">hisB</name>
    <name evidence="7" type="ORF">WKV44_08560</name>
</gene>
<dbReference type="InterPro" id="IPR000807">
    <property type="entry name" value="ImidazoleglycerolP_deHydtase"/>
</dbReference>
<evidence type="ECO:0000313" key="7">
    <source>
        <dbReference type="EMBL" id="MEM5948594.1"/>
    </source>
</evidence>
<protein>
    <recommendedName>
        <fullName evidence="5 6">Imidazoleglycerol-phosphate dehydratase</fullName>
        <shortName evidence="5">IGPD</shortName>
        <ecNumber evidence="5 6">4.2.1.19</ecNumber>
    </recommendedName>
</protein>
<keyword evidence="4 5" id="KW-0456">Lyase</keyword>
<dbReference type="PANTHER" id="PTHR23133:SF2">
    <property type="entry name" value="IMIDAZOLEGLYCEROL-PHOSPHATE DEHYDRATASE"/>
    <property type="match status" value="1"/>
</dbReference>
<evidence type="ECO:0000256" key="2">
    <source>
        <dbReference type="ARBA" id="ARBA00022605"/>
    </source>
</evidence>
<dbReference type="PROSITE" id="PS00954">
    <property type="entry name" value="IGP_DEHYDRATASE_1"/>
    <property type="match status" value="1"/>
</dbReference>
<evidence type="ECO:0000256" key="6">
    <source>
        <dbReference type="RuleBase" id="RU000599"/>
    </source>
</evidence>
<evidence type="ECO:0000256" key="1">
    <source>
        <dbReference type="ARBA" id="ARBA00005047"/>
    </source>
</evidence>
<dbReference type="HAMAP" id="MF_00076">
    <property type="entry name" value="HisB"/>
    <property type="match status" value="1"/>
</dbReference>
<dbReference type="NCBIfam" id="NF002114">
    <property type="entry name" value="PRK00951.2-4"/>
    <property type="match status" value="1"/>
</dbReference>
<keyword evidence="8" id="KW-1185">Reference proteome</keyword>
<comment type="pathway">
    <text evidence="1 5 6">Amino-acid biosynthesis; L-histidine biosynthesis; L-histidine from 5-phospho-alpha-D-ribose 1-diphosphate: step 6/9.</text>
</comment>
<proteinExistence type="inferred from homology"/>
<dbReference type="SUPFAM" id="SSF54211">
    <property type="entry name" value="Ribosomal protein S5 domain 2-like"/>
    <property type="match status" value="2"/>
</dbReference>
<comment type="subcellular location">
    <subcellularLocation>
        <location evidence="5 6">Cytoplasm</location>
    </subcellularLocation>
</comment>
<sequence length="193" mass="21952">MKDIIVERKTKETDIKICLKPESKNAPKIKTPLPFFSHMLNSAFFHGGFDINIEAAGDIEVDPHHLVEDTGIVLGQVFRELFKLYKKVARYGDCTIPMDDALCQVVIDVCERSYLVYKAEFSNPRAGDFDLWLLKEFFTGFTNSARINLHIIKHYGENGHHEAEAAFKAWGIALSKAYKKQEDDRLLSTKGSL</sequence>
<dbReference type="InterPro" id="IPR020568">
    <property type="entry name" value="Ribosomal_Su5_D2-typ_SF"/>
</dbReference>
<dbReference type="InterPro" id="IPR038494">
    <property type="entry name" value="IGPD_sf"/>
</dbReference>
<dbReference type="InterPro" id="IPR020565">
    <property type="entry name" value="ImidazoleglycerP_deHydtase_CS"/>
</dbReference>
<comment type="caution">
    <text evidence="7">The sequence shown here is derived from an EMBL/GenBank/DDBJ whole genome shotgun (WGS) entry which is preliminary data.</text>
</comment>
<dbReference type="EC" id="4.2.1.19" evidence="5 6"/>
<keyword evidence="2 5" id="KW-0028">Amino-acid biosynthesis</keyword>
<keyword evidence="5" id="KW-0963">Cytoplasm</keyword>
<evidence type="ECO:0000256" key="5">
    <source>
        <dbReference type="HAMAP-Rule" id="MF_00076"/>
    </source>
</evidence>
<comment type="catalytic activity">
    <reaction evidence="5 6">
        <text>D-erythro-1-(imidazol-4-yl)glycerol 3-phosphate = 3-(imidazol-4-yl)-2-oxopropyl phosphate + H2O</text>
        <dbReference type="Rhea" id="RHEA:11040"/>
        <dbReference type="ChEBI" id="CHEBI:15377"/>
        <dbReference type="ChEBI" id="CHEBI:57766"/>
        <dbReference type="ChEBI" id="CHEBI:58278"/>
        <dbReference type="EC" id="4.2.1.19"/>
    </reaction>
</comment>
<comment type="similarity">
    <text evidence="5 6">Belongs to the imidazoleglycerol-phosphate dehydratase family.</text>
</comment>
<dbReference type="Gene3D" id="3.30.230.40">
    <property type="entry name" value="Imidazole glycerol phosphate dehydratase, domain 1"/>
    <property type="match status" value="2"/>
</dbReference>
<accession>A0ABU9UD40</accession>
<evidence type="ECO:0000256" key="4">
    <source>
        <dbReference type="ARBA" id="ARBA00023239"/>
    </source>
</evidence>
<dbReference type="CDD" id="cd07914">
    <property type="entry name" value="IGPD"/>
    <property type="match status" value="1"/>
</dbReference>
<dbReference type="PROSITE" id="PS00955">
    <property type="entry name" value="IGP_DEHYDRATASE_2"/>
    <property type="match status" value="1"/>
</dbReference>
<evidence type="ECO:0000313" key="8">
    <source>
        <dbReference type="Proteomes" id="UP001466331"/>
    </source>
</evidence>
<dbReference type="Proteomes" id="UP001466331">
    <property type="component" value="Unassembled WGS sequence"/>
</dbReference>
<name>A0ABU9UD40_9SPIR</name>
<dbReference type="RefSeq" id="WP_420070045.1">
    <property type="nucleotide sequence ID" value="NZ_JBCHKQ010000004.1"/>
</dbReference>
<reference evidence="7 8" key="1">
    <citation type="submission" date="2024-03" db="EMBL/GenBank/DDBJ databases">
        <title>Ignisphaera cupida sp. nov., a hyperthermophilic hydrolytic archaeon from a hot spring of Kamchatka, and proposal of Ignisphaeraceae fam. nov.</title>
        <authorList>
            <person name="Podosokorskaya O.A."/>
            <person name="Elcheninov A.G."/>
            <person name="Maltseva A.I."/>
            <person name="Zayulina K.S."/>
            <person name="Novikov A."/>
            <person name="Merkel A.Y."/>
        </authorList>
    </citation>
    <scope>NUCLEOTIDE SEQUENCE [LARGE SCALE GENOMIC DNA]</scope>
    <source>
        <strain evidence="7 8">38H-sp</strain>
    </source>
</reference>
<dbReference type="EMBL" id="JBCHKQ010000004">
    <property type="protein sequence ID" value="MEM5948594.1"/>
    <property type="molecule type" value="Genomic_DNA"/>
</dbReference>
<evidence type="ECO:0000256" key="3">
    <source>
        <dbReference type="ARBA" id="ARBA00023102"/>
    </source>
</evidence>
<dbReference type="Pfam" id="PF00475">
    <property type="entry name" value="IGPD"/>
    <property type="match status" value="1"/>
</dbReference>
<keyword evidence="3 5" id="KW-0368">Histidine biosynthesis</keyword>
<dbReference type="PANTHER" id="PTHR23133">
    <property type="entry name" value="IMIDAZOLEGLYCEROL-PHOSPHATE DEHYDRATASE HIS7"/>
    <property type="match status" value="1"/>
</dbReference>
<organism evidence="7 8">
    <name type="scientific">Rarispira pelagica</name>
    <dbReference type="NCBI Taxonomy" id="3141764"/>
    <lineage>
        <taxon>Bacteria</taxon>
        <taxon>Pseudomonadati</taxon>
        <taxon>Spirochaetota</taxon>
        <taxon>Spirochaetia</taxon>
        <taxon>Winmispirales</taxon>
        <taxon>Winmispiraceae</taxon>
        <taxon>Rarispira</taxon>
    </lineage>
</organism>